<dbReference type="Gene3D" id="3.30.70.1380">
    <property type="entry name" value="Transcriptional regulatory protein pf0864 domain like"/>
    <property type="match status" value="1"/>
</dbReference>
<sequence length="404" mass="43943">MVLVIDSQIAGISGDMMLSSLVHIGANKSKIIDGAYSAQDFLPGSKIKKISFGNVYKHGIHATRLTLKLDEVHHERKGTEIAGCIAKTARKIGLSQRAQEFAENTIQTLIGAEAKVHGISKNSVHFHEASSIDTVIDIIGCAIALDDLKCFDQEIVATPVAVGSGTVTFSHGTVSNPAGAILEIFKKSKILVQGSSITDELTTPTGASILVNLADRCSEFYPQMKISSIGYGAGQKDFDGISNVLKIVRGDAFDRLKSDRVGILETNLDDVSGELLAHSIDKIMSAGAKDVTVIPAVTKKGRPSHVMSVICDPSHVDRITDLIFSETGTLGVRIRFSDRITVPRKLLTLKIMIRGKEFKVRCKIREQKQFKVEYDDIKTVSDRLNLPFKDAEGMIKTQVGRQLK</sequence>
<dbReference type="AlphaFoldDB" id="V6ARD4"/>
<dbReference type="PANTHER" id="PTHR36566:SF1">
    <property type="entry name" value="PYRIDINIUM-3,5-BISTHIOCARBOXYLIC ACID MONONUCLEOTIDE NICKEL INSERTION PROTEIN"/>
    <property type="match status" value="1"/>
</dbReference>
<evidence type="ECO:0000256" key="1">
    <source>
        <dbReference type="ARBA" id="ARBA00022596"/>
    </source>
</evidence>
<dbReference type="Pfam" id="PF01969">
    <property type="entry name" value="Ni_insertion"/>
    <property type="match status" value="1"/>
</dbReference>
<dbReference type="NCBIfam" id="TIGR00299">
    <property type="entry name" value="nickel pincer cofactor biosynthesis protein LarC"/>
    <property type="match status" value="1"/>
</dbReference>
<dbReference type="PANTHER" id="PTHR36566">
    <property type="entry name" value="NICKEL INSERTION PROTEIN-RELATED"/>
    <property type="match status" value="1"/>
</dbReference>
<reference evidence="2 3" key="1">
    <citation type="journal article" date="2013" name="PLoS ONE">
        <title>Enrichment and Genome Sequence of the Group I.1a Ammonia-Oxidizing Archaeon ?Ca. Nitrosotenuis uzonensis? Representing a Clade Globally.</title>
        <authorList>
            <person name="Lebedeva E.V."/>
            <person name="Hatzenpichler R."/>
            <person name="Pelletier E."/>
            <person name="Schuster N."/>
            <person name="Hauzmayer S."/>
            <person name="Bulaev A."/>
            <person name="Grigor'eva N.V."/>
            <person name="Galushko A."/>
            <person name="Schmid M."/>
            <person name="Palatinszky M."/>
            <person name="Le Paslier D."/>
            <person name="Daims H."/>
            <person name="Wagner M."/>
        </authorList>
    </citation>
    <scope>NUCLEOTIDE SEQUENCE [LARGE SCALE GENOMIC DNA]</scope>
    <source>
        <strain evidence="2 3">N4</strain>
    </source>
</reference>
<protein>
    <recommendedName>
        <fullName evidence="4">Nickel pincer cofactor biosynthesis protein LarC</fullName>
    </recommendedName>
</protein>
<dbReference type="STRING" id="1407055.NITUZ_140272"/>
<dbReference type="RefSeq" id="WP_048194662.1">
    <property type="nucleotide sequence ID" value="NZ_CBTY010000006.1"/>
</dbReference>
<dbReference type="OrthoDB" id="10691at2157"/>
<dbReference type="InterPro" id="IPR002822">
    <property type="entry name" value="Ni_insertion"/>
</dbReference>
<name>V6ARD4_9ARCH</name>
<dbReference type="Gene3D" id="3.10.20.300">
    <property type="entry name" value="mk0293 like domain"/>
    <property type="match status" value="1"/>
</dbReference>
<evidence type="ECO:0008006" key="4">
    <source>
        <dbReference type="Google" id="ProtNLM"/>
    </source>
</evidence>
<comment type="caution">
    <text evidence="2">The sequence shown here is derived from an EMBL/GenBank/DDBJ whole genome shotgun (WGS) entry which is preliminary data.</text>
</comment>
<organism evidence="2 3">
    <name type="scientific">Candidatus Nitrosotenuis uzonensis</name>
    <dbReference type="NCBI Taxonomy" id="1407055"/>
    <lineage>
        <taxon>Archaea</taxon>
        <taxon>Nitrososphaerota</taxon>
        <taxon>Candidatus Nitrosotenuis</taxon>
    </lineage>
</organism>
<dbReference type="EMBL" id="CBTY010000006">
    <property type="protein sequence ID" value="CDI05197.1"/>
    <property type="molecule type" value="Genomic_DNA"/>
</dbReference>
<evidence type="ECO:0000313" key="3">
    <source>
        <dbReference type="Proteomes" id="UP000018159"/>
    </source>
</evidence>
<keyword evidence="1" id="KW-0533">Nickel</keyword>
<dbReference type="Proteomes" id="UP000018159">
    <property type="component" value="Unassembled WGS sequence"/>
</dbReference>
<accession>V6ARD4</accession>
<proteinExistence type="predicted"/>
<evidence type="ECO:0000313" key="2">
    <source>
        <dbReference type="EMBL" id="CDI05197.1"/>
    </source>
</evidence>
<keyword evidence="3" id="KW-1185">Reference proteome</keyword>
<gene>
    <name evidence="2" type="ORF">NITUZ_140272</name>
</gene>